<dbReference type="Pfam" id="PF01022">
    <property type="entry name" value="HTH_5"/>
    <property type="match status" value="1"/>
</dbReference>
<dbReference type="CDD" id="cd00090">
    <property type="entry name" value="HTH_ARSR"/>
    <property type="match status" value="1"/>
</dbReference>
<dbReference type="InterPro" id="IPR036388">
    <property type="entry name" value="WH-like_DNA-bd_sf"/>
</dbReference>
<dbReference type="Gene3D" id="1.10.10.10">
    <property type="entry name" value="Winged helix-like DNA-binding domain superfamily/Winged helix DNA-binding domain"/>
    <property type="match status" value="1"/>
</dbReference>
<dbReference type="InterPro" id="IPR036390">
    <property type="entry name" value="WH_DNA-bd_sf"/>
</dbReference>
<reference evidence="6" key="2">
    <citation type="submission" date="2016-03" db="EMBL/GenBank/DDBJ databases">
        <authorList>
            <person name="Ploux O."/>
        </authorList>
    </citation>
    <scope>NUCLEOTIDE SEQUENCE</scope>
    <source>
        <strain evidence="6">NBRC 105008</strain>
    </source>
</reference>
<dbReference type="GO" id="GO:0003677">
    <property type="term" value="F:DNA binding"/>
    <property type="evidence" value="ECO:0007669"/>
    <property type="project" value="UniProtKB-KW"/>
</dbReference>
<evidence type="ECO:0000256" key="3">
    <source>
        <dbReference type="ARBA" id="ARBA00023163"/>
    </source>
</evidence>
<keyword evidence="2" id="KW-0238">DNA-binding</keyword>
<dbReference type="PRINTS" id="PR00778">
    <property type="entry name" value="HTHARSR"/>
</dbReference>
<reference evidence="8" key="1">
    <citation type="submission" date="2016-03" db="EMBL/GenBank/DDBJ databases">
        <title>Draft genome sequence of Paenibacillus glacialis DSM 22343.</title>
        <authorList>
            <person name="Shin S.-K."/>
            <person name="Yi H."/>
        </authorList>
    </citation>
    <scope>NUCLEOTIDE SEQUENCE [LARGE SCALE GENOMIC DNA]</scope>
    <source>
        <strain evidence="8">NBRC 105008</strain>
    </source>
</reference>
<feature type="domain" description="HTH arsR-type" evidence="4">
    <location>
        <begin position="2"/>
        <end position="95"/>
    </location>
</feature>
<keyword evidence="1" id="KW-0805">Transcription regulation</keyword>
<dbReference type="STRING" id="551990.SAMN05192550_0931"/>
<sequence>MITELNIKQVEKISKALGDPYRLKIMKIISQSDSCVQCCDVSAEFNLAQSTMSHHLKQLIEADLLIADKEGRNLKFVVNKEVCAAYAKYISDFGL</sequence>
<evidence type="ECO:0000259" key="4">
    <source>
        <dbReference type="PROSITE" id="PS50987"/>
    </source>
</evidence>
<name>A0A1B9DS92_9FLAO</name>
<dbReference type="GO" id="GO:0003700">
    <property type="term" value="F:DNA-binding transcription factor activity"/>
    <property type="evidence" value="ECO:0007669"/>
    <property type="project" value="InterPro"/>
</dbReference>
<evidence type="ECO:0000256" key="2">
    <source>
        <dbReference type="ARBA" id="ARBA00023125"/>
    </source>
</evidence>
<keyword evidence="9" id="KW-1185">Reference proteome</keyword>
<accession>A0A1B9DS92</accession>
<comment type="caution">
    <text evidence="6">The sequence shown here is derived from an EMBL/GenBank/DDBJ whole genome shotgun (WGS) entry which is preliminary data.</text>
</comment>
<dbReference type="SUPFAM" id="SSF46785">
    <property type="entry name" value="Winged helix' DNA-binding domain"/>
    <property type="match status" value="1"/>
</dbReference>
<evidence type="ECO:0000313" key="10">
    <source>
        <dbReference type="Proteomes" id="UP000321579"/>
    </source>
</evidence>
<evidence type="ECO:0000256" key="1">
    <source>
        <dbReference type="ARBA" id="ARBA00023015"/>
    </source>
</evidence>
<dbReference type="EMBL" id="BJVF01000001">
    <property type="protein sequence ID" value="GEL10046.1"/>
    <property type="molecule type" value="Genomic_DNA"/>
</dbReference>
<evidence type="ECO:0000313" key="7">
    <source>
        <dbReference type="EMBL" id="SDI83482.1"/>
    </source>
</evidence>
<dbReference type="Proteomes" id="UP000093226">
    <property type="component" value="Unassembled WGS sequence"/>
</dbReference>
<dbReference type="InterPro" id="IPR011991">
    <property type="entry name" value="ArsR-like_HTH"/>
</dbReference>
<dbReference type="PANTHER" id="PTHR33154">
    <property type="entry name" value="TRANSCRIPTIONAL REGULATOR, ARSR FAMILY"/>
    <property type="match status" value="1"/>
</dbReference>
<dbReference type="AlphaFoldDB" id="A0A1B9DS92"/>
<protein>
    <submittedName>
        <fullName evidence="6 7">Transcriptional regulator</fullName>
    </submittedName>
</protein>
<dbReference type="PANTHER" id="PTHR33154:SF33">
    <property type="entry name" value="TRANSCRIPTIONAL REPRESSOR SDPR"/>
    <property type="match status" value="1"/>
</dbReference>
<reference evidence="5 10" key="4">
    <citation type="submission" date="2019-07" db="EMBL/GenBank/DDBJ databases">
        <title>Whole genome shotgun sequence of Flavobacterium glycines NBRC 105008.</title>
        <authorList>
            <person name="Hosoyama A."/>
            <person name="Uohara A."/>
            <person name="Ohji S."/>
            <person name="Ichikawa N."/>
        </authorList>
    </citation>
    <scope>NUCLEOTIDE SEQUENCE [LARGE SCALE GENOMIC DNA]</scope>
    <source>
        <strain evidence="5 10">NBRC 105008</strain>
    </source>
</reference>
<dbReference type="Proteomes" id="UP000182367">
    <property type="component" value="Unassembled WGS sequence"/>
</dbReference>
<dbReference type="NCBIfam" id="NF033788">
    <property type="entry name" value="HTH_metalloreg"/>
    <property type="match status" value="1"/>
</dbReference>
<evidence type="ECO:0000313" key="5">
    <source>
        <dbReference type="EMBL" id="GEL10046.1"/>
    </source>
</evidence>
<reference evidence="7 9" key="3">
    <citation type="submission" date="2016-10" db="EMBL/GenBank/DDBJ databases">
        <authorList>
            <person name="Varghese N."/>
            <person name="Submissions S."/>
        </authorList>
    </citation>
    <scope>NUCLEOTIDE SEQUENCE [LARGE SCALE GENOMIC DNA]</scope>
    <source>
        <strain evidence="7 9">Gm-149</strain>
    </source>
</reference>
<dbReference type="PROSITE" id="PS50987">
    <property type="entry name" value="HTH_ARSR_2"/>
    <property type="match status" value="1"/>
</dbReference>
<dbReference type="EMBL" id="LVEO01000013">
    <property type="protein sequence ID" value="OCB72554.1"/>
    <property type="molecule type" value="Genomic_DNA"/>
</dbReference>
<dbReference type="InterPro" id="IPR001845">
    <property type="entry name" value="HTH_ArsR_DNA-bd_dom"/>
</dbReference>
<gene>
    <name evidence="6" type="ORF">FBGL_07895</name>
    <name evidence="5" type="ORF">FGL01_07850</name>
    <name evidence="7" type="ORF">SAMN05192550_0931</name>
</gene>
<dbReference type="Proteomes" id="UP000321579">
    <property type="component" value="Unassembled WGS sequence"/>
</dbReference>
<proteinExistence type="predicted"/>
<evidence type="ECO:0000313" key="6">
    <source>
        <dbReference type="EMBL" id="OCB72554.1"/>
    </source>
</evidence>
<dbReference type="EMBL" id="FNEO01000001">
    <property type="protein sequence ID" value="SDI83482.1"/>
    <property type="molecule type" value="Genomic_DNA"/>
</dbReference>
<organism evidence="6 8">
    <name type="scientific">Flavobacterium glycines</name>
    <dbReference type="NCBI Taxonomy" id="551990"/>
    <lineage>
        <taxon>Bacteria</taxon>
        <taxon>Pseudomonadati</taxon>
        <taxon>Bacteroidota</taxon>
        <taxon>Flavobacteriia</taxon>
        <taxon>Flavobacteriales</taxon>
        <taxon>Flavobacteriaceae</taxon>
        <taxon>Flavobacterium</taxon>
    </lineage>
</organism>
<evidence type="ECO:0000313" key="9">
    <source>
        <dbReference type="Proteomes" id="UP000182367"/>
    </source>
</evidence>
<evidence type="ECO:0000313" key="8">
    <source>
        <dbReference type="Proteomes" id="UP000093226"/>
    </source>
</evidence>
<dbReference type="OrthoDB" id="9798835at2"/>
<keyword evidence="3" id="KW-0804">Transcription</keyword>
<dbReference type="SMART" id="SM00418">
    <property type="entry name" value="HTH_ARSR"/>
    <property type="match status" value="1"/>
</dbReference>
<dbReference type="InterPro" id="IPR051081">
    <property type="entry name" value="HTH_MetalResp_TranReg"/>
</dbReference>
<dbReference type="RefSeq" id="WP_066327317.1">
    <property type="nucleotide sequence ID" value="NZ_BJVF01000001.1"/>
</dbReference>